<dbReference type="GO" id="GO:0072587">
    <property type="term" value="F:DNA topoisomerase type II (double strand cut, ATP-hydrolyzing) activator activity"/>
    <property type="evidence" value="ECO:0007669"/>
    <property type="project" value="EnsemblMetazoa"/>
</dbReference>
<keyword evidence="5" id="KW-0158">Chromosome</keyword>
<feature type="compositionally biased region" description="Acidic residues" evidence="12">
    <location>
        <begin position="535"/>
        <end position="545"/>
    </location>
</feature>
<dbReference type="GO" id="GO:0000793">
    <property type="term" value="C:condensed chromosome"/>
    <property type="evidence" value="ECO:0007669"/>
    <property type="project" value="EnsemblMetazoa"/>
</dbReference>
<dbReference type="Pfam" id="PF05786">
    <property type="entry name" value="Cnd2"/>
    <property type="match status" value="1"/>
</dbReference>
<dbReference type="GO" id="GO:0007076">
    <property type="term" value="P:mitotic chromosome condensation"/>
    <property type="evidence" value="ECO:0007669"/>
    <property type="project" value="InterPro"/>
</dbReference>
<dbReference type="GO" id="GO:0003682">
    <property type="term" value="F:chromatin binding"/>
    <property type="evidence" value="ECO:0007669"/>
    <property type="project" value="EnsemblMetazoa"/>
</dbReference>
<feature type="region of interest" description="Disordered" evidence="12">
    <location>
        <begin position="1"/>
        <end position="52"/>
    </location>
</feature>
<dbReference type="PANTHER" id="PTHR13108:SF9">
    <property type="entry name" value="CONDENSIN COMPLEX SUBUNIT 2"/>
    <property type="match status" value="1"/>
</dbReference>
<dbReference type="STRING" id="7217.B3ML33"/>
<dbReference type="PIRSF" id="PIRSF017126">
    <property type="entry name" value="Condensin_H"/>
    <property type="match status" value="1"/>
</dbReference>
<dbReference type="PANTHER" id="PTHR13108">
    <property type="entry name" value="CONDENSIN COMPLEX SUBUNIT 2"/>
    <property type="match status" value="1"/>
</dbReference>
<dbReference type="Proteomes" id="UP000007801">
    <property type="component" value="Unassembled WGS sequence"/>
</dbReference>
<evidence type="ECO:0000256" key="1">
    <source>
        <dbReference type="ARBA" id="ARBA00004286"/>
    </source>
</evidence>
<dbReference type="AlphaFoldDB" id="B3ML33"/>
<feature type="region of interest" description="Disordered" evidence="12">
    <location>
        <begin position="529"/>
        <end position="549"/>
    </location>
</feature>
<dbReference type="InParanoid" id="B3ML33"/>
<evidence type="ECO:0000256" key="11">
    <source>
        <dbReference type="PIRNR" id="PIRNR017126"/>
    </source>
</evidence>
<sequence length="742" mass="82768">MTLPRSETPLRRSAVGSYREGMAHNTTVVNDDEAERQEARRRSMMQPRQSTLESIEDNEAIRSCLEIYNGNKLSKDNAWSVSLIDSLANLLDHHHKRMSNFKMAGSSLEASSKVYGLRVDSIYLDAMRISAGLSARTLTDKQINAAENDDGTEPSQAGGEGDDSASASSQKAAAPKPKRQKKNVSTVTKNKETLNARLDTTPLQDPVFGQLNSTVGSINASNRLMHNILPSRDSELRLRTNYKFWDGEEVSEDIQDHTTLFAEKQQWPTESLVSADWLRKLLPQVDKLNLRPMHTGYIITSAPNPKPSAEKPKEPEAEAPPEEEDDGVDNADDMCANINEISMAFDVEADVAPMPDLDAAPPQVLEVGGDDLQELTMEEQMVIHNCRRLRKQATVIDDLRPVDGSSKLEYSYRPMEQISQFWAGPSHWKFKKNRARSTLFQTNGQTDTQVGSIQRPKKSAQQAAKRKNKLIAYGKVTQDFFQPLDASVKQRKVNFQKKWDARKLSLPTKFNFDWDYFFKYDSAPSIKLTRRAGEPDSDDADDLGLDMDAGSEHGDVENDLDLLGNEHFTAAVPANVSIMLPVEGAEGADGLDMDARDATLGLTNVSMRDPCNNTVLEIGTEFEGAPSQVTKVIVPFAKRAKVIDMKNLKKSCNSLIQQQMLSAVPEETIPSHPRPKKEQYSKGVASFQDVYCKLPNLLTTKMSDSLSTSVAFYAVLHLANDMKLRLIPQEDLEDFKIRQVLD</sequence>
<gene>
    <name evidence="13" type="primary">Dana\GF15460</name>
    <name evidence="13" type="synonym">dana_GLEANR_16226</name>
    <name evidence="13" type="ORF">GF15460</name>
</gene>
<dbReference type="eggNOG" id="KOG2328">
    <property type="taxonomic scope" value="Eukaryota"/>
</dbReference>
<keyword evidence="8 11" id="KW-0498">Mitosis</keyword>
<dbReference type="GO" id="GO:0051301">
    <property type="term" value="P:cell division"/>
    <property type="evidence" value="ECO:0007669"/>
    <property type="project" value="UniProtKB-KW"/>
</dbReference>
<feature type="region of interest" description="Disordered" evidence="12">
    <location>
        <begin position="297"/>
        <end position="332"/>
    </location>
</feature>
<evidence type="ECO:0000256" key="10">
    <source>
        <dbReference type="ARBA" id="ARBA00023306"/>
    </source>
</evidence>
<feature type="compositionally biased region" description="Low complexity" evidence="12">
    <location>
        <begin position="164"/>
        <end position="175"/>
    </location>
</feature>
<dbReference type="GO" id="GO:0000796">
    <property type="term" value="C:condensin complex"/>
    <property type="evidence" value="ECO:0007669"/>
    <property type="project" value="EnsemblMetazoa"/>
</dbReference>
<dbReference type="GO" id="GO:0048567">
    <property type="term" value="P:ectodermal digestive tract morphogenesis"/>
    <property type="evidence" value="ECO:0007669"/>
    <property type="project" value="EnsemblMetazoa"/>
</dbReference>
<dbReference type="FunCoup" id="B3ML33">
    <property type="interactions" value="1048"/>
</dbReference>
<evidence type="ECO:0000256" key="4">
    <source>
        <dbReference type="ARBA" id="ARBA00016065"/>
    </source>
</evidence>
<dbReference type="OrthoDB" id="362021at2759"/>
<evidence type="ECO:0000256" key="6">
    <source>
        <dbReference type="ARBA" id="ARBA00022490"/>
    </source>
</evidence>
<keyword evidence="10 11" id="KW-0131">Cell cycle</keyword>
<dbReference type="InterPro" id="IPR022816">
    <property type="entry name" value="Condensin_barren_su2"/>
</dbReference>
<protein>
    <recommendedName>
        <fullName evidence="4 11">Condensin complex subunit 2</fullName>
    </recommendedName>
</protein>
<dbReference type="GO" id="GO:0044547">
    <property type="term" value="F:DNA topoisomerase binding"/>
    <property type="evidence" value="ECO:0007669"/>
    <property type="project" value="EnsemblMetazoa"/>
</dbReference>
<dbReference type="GeneID" id="6498268"/>
<keyword evidence="6" id="KW-0963">Cytoplasm</keyword>
<dbReference type="GO" id="GO:0000775">
    <property type="term" value="C:chromosome, centromeric region"/>
    <property type="evidence" value="ECO:0007669"/>
    <property type="project" value="EnsemblMetazoa"/>
</dbReference>
<proteinExistence type="inferred from homology"/>
<dbReference type="GO" id="GO:0000785">
    <property type="term" value="C:chromatin"/>
    <property type="evidence" value="ECO:0007669"/>
    <property type="project" value="EnsemblMetazoa"/>
</dbReference>
<name>B3ML33_DROAN</name>
<reference evidence="13 14" key="1">
    <citation type="journal article" date="2007" name="Nature">
        <title>Evolution of genes and genomes on the Drosophila phylogeny.</title>
        <authorList>
            <consortium name="Drosophila 12 Genomes Consortium"/>
            <person name="Clark A.G."/>
            <person name="Eisen M.B."/>
            <person name="Smith D.R."/>
            <person name="Bergman C.M."/>
            <person name="Oliver B."/>
            <person name="Markow T.A."/>
            <person name="Kaufman T.C."/>
            <person name="Kellis M."/>
            <person name="Gelbart W."/>
            <person name="Iyer V.N."/>
            <person name="Pollard D.A."/>
            <person name="Sackton T.B."/>
            <person name="Larracuente A.M."/>
            <person name="Singh N.D."/>
            <person name="Abad J.P."/>
            <person name="Abt D.N."/>
            <person name="Adryan B."/>
            <person name="Aguade M."/>
            <person name="Akashi H."/>
            <person name="Anderson W.W."/>
            <person name="Aquadro C.F."/>
            <person name="Ardell D.H."/>
            <person name="Arguello R."/>
            <person name="Artieri C.G."/>
            <person name="Barbash D.A."/>
            <person name="Barker D."/>
            <person name="Barsanti P."/>
            <person name="Batterham P."/>
            <person name="Batzoglou S."/>
            <person name="Begun D."/>
            <person name="Bhutkar A."/>
            <person name="Blanco E."/>
            <person name="Bosak S.A."/>
            <person name="Bradley R.K."/>
            <person name="Brand A.D."/>
            <person name="Brent M.R."/>
            <person name="Brooks A.N."/>
            <person name="Brown R.H."/>
            <person name="Butlin R.K."/>
            <person name="Caggese C."/>
            <person name="Calvi B.R."/>
            <person name="Bernardo de Carvalho A."/>
            <person name="Caspi A."/>
            <person name="Castrezana S."/>
            <person name="Celniker S.E."/>
            <person name="Chang J.L."/>
            <person name="Chapple C."/>
            <person name="Chatterji S."/>
            <person name="Chinwalla A."/>
            <person name="Civetta A."/>
            <person name="Clifton S.W."/>
            <person name="Comeron J.M."/>
            <person name="Costello J.C."/>
            <person name="Coyne J.A."/>
            <person name="Daub J."/>
            <person name="David R.G."/>
            <person name="Delcher A.L."/>
            <person name="Delehaunty K."/>
            <person name="Do C.B."/>
            <person name="Ebling H."/>
            <person name="Edwards K."/>
            <person name="Eickbush T."/>
            <person name="Evans J.D."/>
            <person name="Filipski A."/>
            <person name="Findeiss S."/>
            <person name="Freyhult E."/>
            <person name="Fulton L."/>
            <person name="Fulton R."/>
            <person name="Garcia A.C."/>
            <person name="Gardiner A."/>
            <person name="Garfield D.A."/>
            <person name="Garvin B.E."/>
            <person name="Gibson G."/>
            <person name="Gilbert D."/>
            <person name="Gnerre S."/>
            <person name="Godfrey J."/>
            <person name="Good R."/>
            <person name="Gotea V."/>
            <person name="Gravely B."/>
            <person name="Greenberg A.J."/>
            <person name="Griffiths-Jones S."/>
            <person name="Gross S."/>
            <person name="Guigo R."/>
            <person name="Gustafson E.A."/>
            <person name="Haerty W."/>
            <person name="Hahn M.W."/>
            <person name="Halligan D.L."/>
            <person name="Halpern A.L."/>
            <person name="Halter G.M."/>
            <person name="Han M.V."/>
            <person name="Heger A."/>
            <person name="Hillier L."/>
            <person name="Hinrichs A.S."/>
            <person name="Holmes I."/>
            <person name="Hoskins R.A."/>
            <person name="Hubisz M.J."/>
            <person name="Hultmark D."/>
            <person name="Huntley M.A."/>
            <person name="Jaffe D.B."/>
            <person name="Jagadeeshan S."/>
            <person name="Jeck W.R."/>
            <person name="Johnson J."/>
            <person name="Jones C.D."/>
            <person name="Jordan W.C."/>
            <person name="Karpen G.H."/>
            <person name="Kataoka E."/>
            <person name="Keightley P.D."/>
            <person name="Kheradpour P."/>
            <person name="Kirkness E.F."/>
            <person name="Koerich L.B."/>
            <person name="Kristiansen K."/>
            <person name="Kudrna D."/>
            <person name="Kulathinal R.J."/>
            <person name="Kumar S."/>
            <person name="Kwok R."/>
            <person name="Lander E."/>
            <person name="Langley C.H."/>
            <person name="Lapoint R."/>
            <person name="Lazzaro B.P."/>
            <person name="Lee S.J."/>
            <person name="Levesque L."/>
            <person name="Li R."/>
            <person name="Lin C.F."/>
            <person name="Lin M.F."/>
            <person name="Lindblad-Toh K."/>
            <person name="Llopart A."/>
            <person name="Long M."/>
            <person name="Low L."/>
            <person name="Lozovsky E."/>
            <person name="Lu J."/>
            <person name="Luo M."/>
            <person name="Machado C.A."/>
            <person name="Makalowski W."/>
            <person name="Marzo M."/>
            <person name="Matsuda M."/>
            <person name="Matzkin L."/>
            <person name="McAllister B."/>
            <person name="McBride C.S."/>
            <person name="McKernan B."/>
            <person name="McKernan K."/>
            <person name="Mendez-Lago M."/>
            <person name="Minx P."/>
            <person name="Mollenhauer M.U."/>
            <person name="Montooth K."/>
            <person name="Mount S.M."/>
            <person name="Mu X."/>
            <person name="Myers E."/>
            <person name="Negre B."/>
            <person name="Newfeld S."/>
            <person name="Nielsen R."/>
            <person name="Noor M.A."/>
            <person name="O'Grady P."/>
            <person name="Pachter L."/>
            <person name="Papaceit M."/>
            <person name="Parisi M.J."/>
            <person name="Parisi M."/>
            <person name="Parts L."/>
            <person name="Pedersen J.S."/>
            <person name="Pesole G."/>
            <person name="Phillippy A.M."/>
            <person name="Ponting C.P."/>
            <person name="Pop M."/>
            <person name="Porcelli D."/>
            <person name="Powell J.R."/>
            <person name="Prohaska S."/>
            <person name="Pruitt K."/>
            <person name="Puig M."/>
            <person name="Quesneville H."/>
            <person name="Ram K.R."/>
            <person name="Rand D."/>
            <person name="Rasmussen M.D."/>
            <person name="Reed L.K."/>
            <person name="Reenan R."/>
            <person name="Reily A."/>
            <person name="Remington K.A."/>
            <person name="Rieger T.T."/>
            <person name="Ritchie M.G."/>
            <person name="Robin C."/>
            <person name="Rogers Y.H."/>
            <person name="Rohde C."/>
            <person name="Rozas J."/>
            <person name="Rubenfield M.J."/>
            <person name="Ruiz A."/>
            <person name="Russo S."/>
            <person name="Salzberg S.L."/>
            <person name="Sanchez-Gracia A."/>
            <person name="Saranga D.J."/>
            <person name="Sato H."/>
            <person name="Schaeffer S.W."/>
            <person name="Schatz M.C."/>
            <person name="Schlenke T."/>
            <person name="Schwartz R."/>
            <person name="Segarra C."/>
            <person name="Singh R.S."/>
            <person name="Sirot L."/>
            <person name="Sirota M."/>
            <person name="Sisneros N.B."/>
            <person name="Smith C.D."/>
            <person name="Smith T.F."/>
            <person name="Spieth J."/>
            <person name="Stage D.E."/>
            <person name="Stark A."/>
            <person name="Stephan W."/>
            <person name="Strausberg R.L."/>
            <person name="Strempel S."/>
            <person name="Sturgill D."/>
            <person name="Sutton G."/>
            <person name="Sutton G.G."/>
            <person name="Tao W."/>
            <person name="Teichmann S."/>
            <person name="Tobari Y.N."/>
            <person name="Tomimura Y."/>
            <person name="Tsolas J.M."/>
            <person name="Valente V.L."/>
            <person name="Venter E."/>
            <person name="Venter J.C."/>
            <person name="Vicario S."/>
            <person name="Vieira F.G."/>
            <person name="Vilella A.J."/>
            <person name="Villasante A."/>
            <person name="Walenz B."/>
            <person name="Wang J."/>
            <person name="Wasserman M."/>
            <person name="Watts T."/>
            <person name="Wilson D."/>
            <person name="Wilson R.K."/>
            <person name="Wing R.A."/>
            <person name="Wolfner M.F."/>
            <person name="Wong A."/>
            <person name="Wong G.K."/>
            <person name="Wu C.I."/>
            <person name="Wu G."/>
            <person name="Yamamoto D."/>
            <person name="Yang H.P."/>
            <person name="Yang S.P."/>
            <person name="Yorke J.A."/>
            <person name="Yoshida K."/>
            <person name="Zdobnov E."/>
            <person name="Zhang P."/>
            <person name="Zhang Y."/>
            <person name="Zimin A.V."/>
            <person name="Baldwin J."/>
            <person name="Abdouelleil A."/>
            <person name="Abdulkadir J."/>
            <person name="Abebe A."/>
            <person name="Abera B."/>
            <person name="Abreu J."/>
            <person name="Acer S.C."/>
            <person name="Aftuck L."/>
            <person name="Alexander A."/>
            <person name="An P."/>
            <person name="Anderson E."/>
            <person name="Anderson S."/>
            <person name="Arachi H."/>
            <person name="Azer M."/>
            <person name="Bachantsang P."/>
            <person name="Barry A."/>
            <person name="Bayul T."/>
            <person name="Berlin A."/>
            <person name="Bessette D."/>
            <person name="Bloom T."/>
            <person name="Blye J."/>
            <person name="Boguslavskiy L."/>
            <person name="Bonnet C."/>
            <person name="Boukhgalter B."/>
            <person name="Bourzgui I."/>
            <person name="Brown A."/>
            <person name="Cahill P."/>
            <person name="Channer S."/>
            <person name="Cheshatsang Y."/>
            <person name="Chuda L."/>
            <person name="Citroen M."/>
            <person name="Collymore A."/>
            <person name="Cooke P."/>
            <person name="Costello M."/>
            <person name="D'Aco K."/>
            <person name="Daza R."/>
            <person name="De Haan G."/>
            <person name="DeGray S."/>
            <person name="DeMaso C."/>
            <person name="Dhargay N."/>
            <person name="Dooley K."/>
            <person name="Dooley E."/>
            <person name="Doricent M."/>
            <person name="Dorje P."/>
            <person name="Dorjee K."/>
            <person name="Dupes A."/>
            <person name="Elong R."/>
            <person name="Falk J."/>
            <person name="Farina A."/>
            <person name="Faro S."/>
            <person name="Ferguson D."/>
            <person name="Fisher S."/>
            <person name="Foley C.D."/>
            <person name="Franke A."/>
            <person name="Friedrich D."/>
            <person name="Gadbois L."/>
            <person name="Gearin G."/>
            <person name="Gearin C.R."/>
            <person name="Giannoukos G."/>
            <person name="Goode T."/>
            <person name="Graham J."/>
            <person name="Grandbois E."/>
            <person name="Grewal S."/>
            <person name="Gyaltsen K."/>
            <person name="Hafez N."/>
            <person name="Hagos B."/>
            <person name="Hall J."/>
            <person name="Henson C."/>
            <person name="Hollinger A."/>
            <person name="Honan T."/>
            <person name="Huard M.D."/>
            <person name="Hughes L."/>
            <person name="Hurhula B."/>
            <person name="Husby M.E."/>
            <person name="Kamat A."/>
            <person name="Kanga B."/>
            <person name="Kashin S."/>
            <person name="Khazanovich D."/>
            <person name="Kisner P."/>
            <person name="Lance K."/>
            <person name="Lara M."/>
            <person name="Lee W."/>
            <person name="Lennon N."/>
            <person name="Letendre F."/>
            <person name="LeVine R."/>
            <person name="Lipovsky A."/>
            <person name="Liu X."/>
            <person name="Liu J."/>
            <person name="Liu S."/>
            <person name="Lokyitsang T."/>
            <person name="Lokyitsang Y."/>
            <person name="Lubonja R."/>
            <person name="Lui A."/>
            <person name="MacDonald P."/>
            <person name="Magnisalis V."/>
            <person name="Maru K."/>
            <person name="Matthews C."/>
            <person name="McCusker W."/>
            <person name="McDonough S."/>
            <person name="Mehta T."/>
            <person name="Meldrim J."/>
            <person name="Meneus L."/>
            <person name="Mihai O."/>
            <person name="Mihalev A."/>
            <person name="Mihova T."/>
            <person name="Mittelman R."/>
            <person name="Mlenga V."/>
            <person name="Montmayeur A."/>
            <person name="Mulrain L."/>
            <person name="Navidi A."/>
            <person name="Naylor J."/>
            <person name="Negash T."/>
            <person name="Nguyen T."/>
            <person name="Nguyen N."/>
            <person name="Nicol R."/>
            <person name="Norbu C."/>
            <person name="Norbu N."/>
            <person name="Novod N."/>
            <person name="O'Neill B."/>
            <person name="Osman S."/>
            <person name="Markiewicz E."/>
            <person name="Oyono O.L."/>
            <person name="Patti C."/>
            <person name="Phunkhang P."/>
            <person name="Pierre F."/>
            <person name="Priest M."/>
            <person name="Raghuraman S."/>
            <person name="Rege F."/>
            <person name="Reyes R."/>
            <person name="Rise C."/>
            <person name="Rogov P."/>
            <person name="Ross K."/>
            <person name="Ryan E."/>
            <person name="Settipalli S."/>
            <person name="Shea T."/>
            <person name="Sherpa N."/>
            <person name="Shi L."/>
            <person name="Shih D."/>
            <person name="Sparrow T."/>
            <person name="Spaulding J."/>
            <person name="Stalker J."/>
            <person name="Stange-Thomann N."/>
            <person name="Stavropoulos S."/>
            <person name="Stone C."/>
            <person name="Strader C."/>
            <person name="Tesfaye S."/>
            <person name="Thomson T."/>
            <person name="Thoulutsang Y."/>
            <person name="Thoulutsang D."/>
            <person name="Topham K."/>
            <person name="Topping I."/>
            <person name="Tsamla T."/>
            <person name="Vassiliev H."/>
            <person name="Vo A."/>
            <person name="Wangchuk T."/>
            <person name="Wangdi T."/>
            <person name="Weiand M."/>
            <person name="Wilkinson J."/>
            <person name="Wilson A."/>
            <person name="Yadav S."/>
            <person name="Young G."/>
            <person name="Yu Q."/>
            <person name="Zembek L."/>
            <person name="Zhong D."/>
            <person name="Zimmer A."/>
            <person name="Zwirko Z."/>
            <person name="Jaffe D.B."/>
            <person name="Alvarez P."/>
            <person name="Brockman W."/>
            <person name="Butler J."/>
            <person name="Chin C."/>
            <person name="Gnerre S."/>
            <person name="Grabherr M."/>
            <person name="Kleber M."/>
            <person name="Mauceli E."/>
            <person name="MacCallum I."/>
        </authorList>
    </citation>
    <scope>NUCLEOTIDE SEQUENCE [LARGE SCALE GENOMIC DNA]</scope>
    <source>
        <strain evidence="14">Tucson 14024-0371.13</strain>
    </source>
</reference>
<dbReference type="OMA" id="GREHWKV"/>
<evidence type="ECO:0000256" key="8">
    <source>
        <dbReference type="ARBA" id="ARBA00022776"/>
    </source>
</evidence>
<feature type="compositionally biased region" description="Acidic residues" evidence="12">
    <location>
        <begin position="317"/>
        <end position="332"/>
    </location>
</feature>
<evidence type="ECO:0000313" key="13">
    <source>
        <dbReference type="EMBL" id="EDV31651.1"/>
    </source>
</evidence>
<dbReference type="GO" id="GO:0007443">
    <property type="term" value="P:Malpighian tubule morphogenesis"/>
    <property type="evidence" value="ECO:0007669"/>
    <property type="project" value="EnsemblMetazoa"/>
</dbReference>
<evidence type="ECO:0000256" key="3">
    <source>
        <dbReference type="ARBA" id="ARBA00009471"/>
    </source>
</evidence>
<dbReference type="GO" id="GO:0005737">
    <property type="term" value="C:cytoplasm"/>
    <property type="evidence" value="ECO:0007669"/>
    <property type="project" value="UniProtKB-SubCell"/>
</dbReference>
<dbReference type="GO" id="GO:0008258">
    <property type="term" value="P:head involution"/>
    <property type="evidence" value="ECO:0007669"/>
    <property type="project" value="EnsemblMetazoa"/>
</dbReference>
<evidence type="ECO:0000256" key="7">
    <source>
        <dbReference type="ARBA" id="ARBA00022618"/>
    </source>
</evidence>
<evidence type="ECO:0000256" key="9">
    <source>
        <dbReference type="ARBA" id="ARBA00023067"/>
    </source>
</evidence>
<dbReference type="CTD" id="35287"/>
<keyword evidence="14" id="KW-1185">Reference proteome</keyword>
<accession>B3ML33</accession>
<comment type="subcellular location">
    <subcellularLocation>
        <location evidence="1">Chromosome</location>
    </subcellularLocation>
    <subcellularLocation>
        <location evidence="2">Cytoplasm</location>
    </subcellularLocation>
</comment>
<comment type="function">
    <text evidence="11">Regulatory subunit of the condensin complex, a complex required for conversion of interphase chromatin into mitotic-like condense chromosomes.</text>
</comment>
<keyword evidence="9 11" id="KW-0226">DNA condensation</keyword>
<feature type="region of interest" description="Disordered" evidence="12">
    <location>
        <begin position="142"/>
        <end position="197"/>
    </location>
</feature>
<dbReference type="EMBL" id="CH902620">
    <property type="protein sequence ID" value="EDV31651.1"/>
    <property type="molecule type" value="Genomic_DNA"/>
</dbReference>
<dbReference type="GO" id="GO:0005634">
    <property type="term" value="C:nucleus"/>
    <property type="evidence" value="ECO:0007669"/>
    <property type="project" value="EnsemblMetazoa"/>
</dbReference>
<evidence type="ECO:0000256" key="5">
    <source>
        <dbReference type="ARBA" id="ARBA00022454"/>
    </source>
</evidence>
<dbReference type="GO" id="GO:0006325">
    <property type="term" value="P:chromatin organization"/>
    <property type="evidence" value="ECO:0007669"/>
    <property type="project" value="EnsemblMetazoa"/>
</dbReference>
<organism evidence="13 14">
    <name type="scientific">Drosophila ananassae</name>
    <name type="common">Fruit fly</name>
    <dbReference type="NCBI Taxonomy" id="7217"/>
    <lineage>
        <taxon>Eukaryota</taxon>
        <taxon>Metazoa</taxon>
        <taxon>Ecdysozoa</taxon>
        <taxon>Arthropoda</taxon>
        <taxon>Hexapoda</taxon>
        <taxon>Insecta</taxon>
        <taxon>Pterygota</taxon>
        <taxon>Neoptera</taxon>
        <taxon>Endopterygota</taxon>
        <taxon>Diptera</taxon>
        <taxon>Brachycera</taxon>
        <taxon>Muscomorpha</taxon>
        <taxon>Ephydroidea</taxon>
        <taxon>Drosophilidae</taxon>
        <taxon>Drosophila</taxon>
        <taxon>Sophophora</taxon>
    </lineage>
</organism>
<dbReference type="PhylomeDB" id="B3ML33"/>
<comment type="similarity">
    <text evidence="3 11">Belongs to the CND2 (condensin subunit 2) family.</text>
</comment>
<evidence type="ECO:0000256" key="12">
    <source>
        <dbReference type="SAM" id="MobiDB-lite"/>
    </source>
</evidence>
<dbReference type="HOGENOM" id="CLU_018746_0_0_1"/>
<dbReference type="GO" id="GO:0007424">
    <property type="term" value="P:open tracheal system development"/>
    <property type="evidence" value="ECO:0007669"/>
    <property type="project" value="EnsemblMetazoa"/>
</dbReference>
<evidence type="ECO:0000256" key="2">
    <source>
        <dbReference type="ARBA" id="ARBA00004496"/>
    </source>
</evidence>
<keyword evidence="7 11" id="KW-0132">Cell division</keyword>
<evidence type="ECO:0000313" key="14">
    <source>
        <dbReference type="Proteomes" id="UP000007801"/>
    </source>
</evidence>
<dbReference type="GO" id="GO:0051306">
    <property type="term" value="P:mitotic sister chromatid separation"/>
    <property type="evidence" value="ECO:0007669"/>
    <property type="project" value="EnsemblMetazoa"/>
</dbReference>
<dbReference type="KEGG" id="dan:6498268"/>